<dbReference type="SUPFAM" id="SSF144064">
    <property type="entry name" value="Heme iron utilization protein-like"/>
    <property type="match status" value="1"/>
</dbReference>
<evidence type="ECO:0000313" key="3">
    <source>
        <dbReference type="Proteomes" id="UP000243719"/>
    </source>
</evidence>
<gene>
    <name evidence="2" type="ORF">SAMN05216551_101443</name>
</gene>
<dbReference type="Gene3D" id="3.40.1570.10">
    <property type="entry name" value="HemS/ChuS/ChuX like domains"/>
    <property type="match status" value="1"/>
</dbReference>
<organism evidence="2 3">
    <name type="scientific">Chitinasiproducens palmae</name>
    <dbReference type="NCBI Taxonomy" id="1770053"/>
    <lineage>
        <taxon>Bacteria</taxon>
        <taxon>Pseudomonadati</taxon>
        <taxon>Pseudomonadota</taxon>
        <taxon>Betaproteobacteria</taxon>
        <taxon>Burkholderiales</taxon>
        <taxon>Burkholderiaceae</taxon>
        <taxon>Chitinasiproducens</taxon>
    </lineage>
</organism>
<dbReference type="InterPro" id="IPR053733">
    <property type="entry name" value="Heme_Transport_Util_sf"/>
</dbReference>
<proteinExistence type="predicted"/>
<reference evidence="3" key="1">
    <citation type="submission" date="2016-09" db="EMBL/GenBank/DDBJ databases">
        <authorList>
            <person name="Varghese N."/>
            <person name="Submissions S."/>
        </authorList>
    </citation>
    <scope>NUCLEOTIDE SEQUENCE [LARGE SCALE GENOMIC DNA]</scope>
    <source>
        <strain evidence="3">JS23</strain>
    </source>
</reference>
<dbReference type="GO" id="GO:0006826">
    <property type="term" value="P:iron ion transport"/>
    <property type="evidence" value="ECO:0007669"/>
    <property type="project" value="InterPro"/>
</dbReference>
<accession>A0A1H2PJV5</accession>
<dbReference type="Proteomes" id="UP000243719">
    <property type="component" value="Unassembled WGS sequence"/>
</dbReference>
<evidence type="ECO:0000259" key="1">
    <source>
        <dbReference type="Pfam" id="PF05171"/>
    </source>
</evidence>
<dbReference type="InterPro" id="IPR007845">
    <property type="entry name" value="HemS/ChuX_dom"/>
</dbReference>
<evidence type="ECO:0000313" key="2">
    <source>
        <dbReference type="EMBL" id="SDV46569.1"/>
    </source>
</evidence>
<protein>
    <submittedName>
        <fullName evidence="2">Heme degradation protein</fullName>
    </submittedName>
</protein>
<keyword evidence="3" id="KW-1185">Reference proteome</keyword>
<dbReference type="AlphaFoldDB" id="A0A1H2PJV5"/>
<dbReference type="STRING" id="1770053.SAMN05216551_101443"/>
<feature type="domain" description="Haemin-degrading HemS/ChuX" evidence="1">
    <location>
        <begin position="255"/>
        <end position="394"/>
    </location>
</feature>
<dbReference type="EMBL" id="FNLO01000001">
    <property type="protein sequence ID" value="SDV46569.1"/>
    <property type="molecule type" value="Genomic_DNA"/>
</dbReference>
<sequence length="405" mass="44051">MLNHHANGRSRAVRAAALHGPNVWASWRQAANHASCRVQLTGQIDRLAASDRRGSATPRQAALHPAARWRLRRQEGGNRNADVPLYPIDQTAHAVGVARTSDPCATAAPRARCLRDALRAVGAAAIDCETFTENNGANLRVAGTYAHVCAGGHLVLQPGGVDLRIIPGTVDTVDFHDPGAGLRQRAVLLSGGRAVHRATFRLADGSDTLSDWRGRHALSSRRIALPSYRADDSIEALWRALTDIHHFEPMLRSRGIERLAAYRTVPEDLACCIPTDAVRALLYALDRMQMTFMAFVGNAAVVQIFTGRIVKLVELPRCGQLILHGRTQNGSAAVLRLSERAVAEVWLVRHFSRDGPIESLEVFDGAGKLLVQFFDARTEGRPQSAVWQRLLGELKGAAAGWRTGA</sequence>
<dbReference type="Pfam" id="PF05171">
    <property type="entry name" value="HemS"/>
    <property type="match status" value="1"/>
</dbReference>
<name>A0A1H2PJV5_9BURK</name>